<dbReference type="InterPro" id="IPR000884">
    <property type="entry name" value="TSP1_rpt"/>
</dbReference>
<protein>
    <submittedName>
        <fullName evidence="1">Uncharacterized protein</fullName>
    </submittedName>
</protein>
<dbReference type="AlphaFoldDB" id="A0A8C4QWH1"/>
<name>A0A8C4QWH1_EPTBU</name>
<dbReference type="PANTHER" id="PTHR46987">
    <property type="entry name" value="NEUROHYPOPHYSIAL HORMONES, N-TERMINAL DOMAIN CONTAINING PROTEIN"/>
    <property type="match status" value="1"/>
</dbReference>
<dbReference type="PANTHER" id="PTHR46987:SF7">
    <property type="entry name" value="TNFR-CYS DOMAIN-CONTAINING PROTEIN"/>
    <property type="match status" value="1"/>
</dbReference>
<accession>A0A8C4QWH1</accession>
<dbReference type="PROSITE" id="PS50092">
    <property type="entry name" value="TSP1"/>
    <property type="match status" value="1"/>
</dbReference>
<evidence type="ECO:0000313" key="1">
    <source>
        <dbReference type="Ensembl" id="ENSEBUP00000021639.1"/>
    </source>
</evidence>
<dbReference type="InterPro" id="IPR036383">
    <property type="entry name" value="TSP1_rpt_sf"/>
</dbReference>
<dbReference type="Gene3D" id="2.20.100.10">
    <property type="entry name" value="Thrombospondin type-1 (TSP1) repeat"/>
    <property type="match status" value="1"/>
</dbReference>
<evidence type="ECO:0000313" key="2">
    <source>
        <dbReference type="Proteomes" id="UP000694388"/>
    </source>
</evidence>
<sequence length="189" mass="21745">MTRQALIHRPARLVVDALNTIYNTTKCGITSFSNRLSSFHQQINHIMHSNPQCILTANCVVGSWDSWSSCSRLGSTCGYKWGFETRRRLVQHPESQSDRPCPALRESRRCRNCHKVDLIQQIHFKQYVTDHPHSLGSPQVMFTVREDHHCCLIPLVYASSVLHNSGLSEKLSYLQKREKDAPSTRCLRR</sequence>
<proteinExistence type="predicted"/>
<keyword evidence="2" id="KW-1185">Reference proteome</keyword>
<dbReference type="Ensembl" id="ENSEBUT00000022215.1">
    <property type="protein sequence ID" value="ENSEBUP00000021639.1"/>
    <property type="gene ID" value="ENSEBUG00000013364.1"/>
</dbReference>
<dbReference type="SUPFAM" id="SSF82895">
    <property type="entry name" value="TSP-1 type 1 repeat"/>
    <property type="match status" value="1"/>
</dbReference>
<dbReference type="Proteomes" id="UP000694388">
    <property type="component" value="Unplaced"/>
</dbReference>
<dbReference type="Ensembl" id="ENSEBUT00000022224.1">
    <property type="protein sequence ID" value="ENSEBUP00000021648.1"/>
    <property type="gene ID" value="ENSEBUG00000013364.1"/>
</dbReference>
<organism evidence="1 2">
    <name type="scientific">Eptatretus burgeri</name>
    <name type="common">Inshore hagfish</name>
    <dbReference type="NCBI Taxonomy" id="7764"/>
    <lineage>
        <taxon>Eukaryota</taxon>
        <taxon>Metazoa</taxon>
        <taxon>Chordata</taxon>
        <taxon>Craniata</taxon>
        <taxon>Vertebrata</taxon>
        <taxon>Cyclostomata</taxon>
        <taxon>Myxini</taxon>
        <taxon>Myxiniformes</taxon>
        <taxon>Myxinidae</taxon>
        <taxon>Eptatretinae</taxon>
        <taxon>Eptatretus</taxon>
    </lineage>
</organism>
<dbReference type="InterPro" id="IPR051514">
    <property type="entry name" value="R-spondin"/>
</dbReference>
<reference evidence="1" key="1">
    <citation type="submission" date="2025-05" db="UniProtKB">
        <authorList>
            <consortium name="Ensembl"/>
        </authorList>
    </citation>
    <scope>IDENTIFICATION</scope>
</reference>